<feature type="transmembrane region" description="Helical" evidence="8">
    <location>
        <begin position="89"/>
        <end position="113"/>
    </location>
</feature>
<protein>
    <submittedName>
        <fullName evidence="9">Cytochrome c6</fullName>
    </submittedName>
</protein>
<organism evidence="9 10">
    <name type="scientific">Mediterraneibacter butyricigenes</name>
    <dbReference type="NCBI Taxonomy" id="2316025"/>
    <lineage>
        <taxon>Bacteria</taxon>
        <taxon>Bacillati</taxon>
        <taxon>Bacillota</taxon>
        <taxon>Clostridia</taxon>
        <taxon>Lachnospirales</taxon>
        <taxon>Lachnospiraceae</taxon>
        <taxon>Mediterraneibacter</taxon>
    </lineage>
</organism>
<dbReference type="RefSeq" id="WP_119298360.1">
    <property type="nucleotide sequence ID" value="NZ_BHGK01000001.1"/>
</dbReference>
<keyword evidence="6 8" id="KW-1133">Transmembrane helix</keyword>
<keyword evidence="7 8" id="KW-0472">Membrane</keyword>
<dbReference type="Proteomes" id="UP000265643">
    <property type="component" value="Unassembled WGS sequence"/>
</dbReference>
<dbReference type="CDD" id="cd06579">
    <property type="entry name" value="TM_PBP1_transp_AraH_like"/>
    <property type="match status" value="1"/>
</dbReference>
<gene>
    <name evidence="9" type="primary">alsC_1</name>
    <name evidence="9" type="ORF">KGMB01110_21470</name>
</gene>
<dbReference type="InterPro" id="IPR001851">
    <property type="entry name" value="ABC_transp_permease"/>
</dbReference>
<dbReference type="PROSITE" id="PS51257">
    <property type="entry name" value="PROKAR_LIPOPROTEIN"/>
    <property type="match status" value="1"/>
</dbReference>
<reference evidence="10" key="1">
    <citation type="submission" date="2018-09" db="EMBL/GenBank/DDBJ databases">
        <title>Draft Genome Sequence of Mediterraneibacter sp. KCTC 15684.</title>
        <authorList>
            <person name="Kim J.S."/>
            <person name="Han K.I."/>
            <person name="Suh M.K."/>
            <person name="Lee K.C."/>
            <person name="Eom M.K."/>
            <person name="Lee J.H."/>
            <person name="Park S.H."/>
            <person name="Kang S.W."/>
            <person name="Park J.E."/>
            <person name="Oh B.S."/>
            <person name="Yu S.Y."/>
            <person name="Choi S.H."/>
            <person name="Lee D.H."/>
            <person name="Yoon H."/>
            <person name="Kim B."/>
            <person name="Yang S.J."/>
            <person name="Lee J.S."/>
        </authorList>
    </citation>
    <scope>NUCLEOTIDE SEQUENCE [LARGE SCALE GENOMIC DNA]</scope>
    <source>
        <strain evidence="10">KCTC 15684</strain>
    </source>
</reference>
<proteinExistence type="predicted"/>
<evidence type="ECO:0000256" key="8">
    <source>
        <dbReference type="SAM" id="Phobius"/>
    </source>
</evidence>
<evidence type="ECO:0000256" key="1">
    <source>
        <dbReference type="ARBA" id="ARBA00004651"/>
    </source>
</evidence>
<name>A0A391P205_9FIRM</name>
<comment type="caution">
    <text evidence="9">The sequence shown here is derived from an EMBL/GenBank/DDBJ whole genome shotgun (WGS) entry which is preliminary data.</text>
</comment>
<dbReference type="PANTHER" id="PTHR32196">
    <property type="entry name" value="ABC TRANSPORTER PERMEASE PROTEIN YPHD-RELATED-RELATED"/>
    <property type="match status" value="1"/>
</dbReference>
<keyword evidence="2" id="KW-0813">Transport</keyword>
<sequence>MTKAKFKSFWDKFGTLTILIFLMACLSIASPKYFLTLDNFKQIGLQSTVYILLAFGEFFAILLAGIDLSVGSVAALTGTFIALMLKAEVPVVAAILLGLLISIVFGIVNGALINALDLHPFVVTLGTNTIFRGITLVISKGSPIYGLPASFKNLSSYVAGFPIPLIFALVMTVILVWFTNNTVAARNLYALGGNKQSAWYSGINTQRYTLFAHILASFLAGIAGVIMTSRVGAAEPTAGDGYETFAIAACIIGGTSFFGGKGKIFGVLLGGLTIGTITNGLNILNVSSYYQKIVMGALIIGSVALEKLVSNSVKN</sequence>
<dbReference type="AlphaFoldDB" id="A0A391P205"/>
<feature type="transmembrane region" description="Helical" evidence="8">
    <location>
        <begin position="157"/>
        <end position="178"/>
    </location>
</feature>
<evidence type="ECO:0000256" key="5">
    <source>
        <dbReference type="ARBA" id="ARBA00022692"/>
    </source>
</evidence>
<dbReference type="EMBL" id="BHGK01000001">
    <property type="protein sequence ID" value="GCA67711.1"/>
    <property type="molecule type" value="Genomic_DNA"/>
</dbReference>
<feature type="transmembrane region" description="Helical" evidence="8">
    <location>
        <begin position="210"/>
        <end position="229"/>
    </location>
</feature>
<evidence type="ECO:0000313" key="10">
    <source>
        <dbReference type="Proteomes" id="UP000265643"/>
    </source>
</evidence>
<keyword evidence="5 8" id="KW-0812">Transmembrane</keyword>
<dbReference type="GO" id="GO:0022857">
    <property type="term" value="F:transmembrane transporter activity"/>
    <property type="evidence" value="ECO:0007669"/>
    <property type="project" value="InterPro"/>
</dbReference>
<dbReference type="Pfam" id="PF02653">
    <property type="entry name" value="BPD_transp_2"/>
    <property type="match status" value="1"/>
</dbReference>
<keyword evidence="10" id="KW-1185">Reference proteome</keyword>
<evidence type="ECO:0000256" key="4">
    <source>
        <dbReference type="ARBA" id="ARBA00022519"/>
    </source>
</evidence>
<keyword evidence="4" id="KW-0997">Cell inner membrane</keyword>
<feature type="transmembrane region" description="Helical" evidence="8">
    <location>
        <begin position="49"/>
        <end position="77"/>
    </location>
</feature>
<dbReference type="GO" id="GO:0005886">
    <property type="term" value="C:plasma membrane"/>
    <property type="evidence" value="ECO:0007669"/>
    <property type="project" value="UniProtKB-SubCell"/>
</dbReference>
<feature type="transmembrane region" description="Helical" evidence="8">
    <location>
        <begin position="12"/>
        <end position="29"/>
    </location>
</feature>
<keyword evidence="3" id="KW-1003">Cell membrane</keyword>
<evidence type="ECO:0000256" key="3">
    <source>
        <dbReference type="ARBA" id="ARBA00022475"/>
    </source>
</evidence>
<evidence type="ECO:0000313" key="9">
    <source>
        <dbReference type="EMBL" id="GCA67711.1"/>
    </source>
</evidence>
<dbReference type="PANTHER" id="PTHR32196:SF21">
    <property type="entry name" value="ABC TRANSPORTER PERMEASE PROTEIN YPHD-RELATED"/>
    <property type="match status" value="1"/>
</dbReference>
<evidence type="ECO:0000256" key="7">
    <source>
        <dbReference type="ARBA" id="ARBA00023136"/>
    </source>
</evidence>
<feature type="transmembrane region" description="Helical" evidence="8">
    <location>
        <begin position="265"/>
        <end position="283"/>
    </location>
</feature>
<accession>A0A391P205</accession>
<comment type="subcellular location">
    <subcellularLocation>
        <location evidence="1">Cell membrane</location>
        <topology evidence="1">Multi-pass membrane protein</topology>
    </subcellularLocation>
</comment>
<evidence type="ECO:0000256" key="6">
    <source>
        <dbReference type="ARBA" id="ARBA00022989"/>
    </source>
</evidence>
<evidence type="ECO:0000256" key="2">
    <source>
        <dbReference type="ARBA" id="ARBA00022448"/>
    </source>
</evidence>